<dbReference type="CDD" id="cd22934">
    <property type="entry name" value="HFD_TADA1"/>
    <property type="match status" value="1"/>
</dbReference>
<proteinExistence type="predicted"/>
<name>A0A7M5ULJ4_9CNID</name>
<keyword evidence="2" id="KW-1185">Reference proteome</keyword>
<evidence type="ECO:0000313" key="1">
    <source>
        <dbReference type="EnsemblMetazoa" id="CLYHEMP001278.1"/>
    </source>
</evidence>
<dbReference type="OrthoDB" id="10264870at2759"/>
<evidence type="ECO:0000313" key="2">
    <source>
        <dbReference type="Proteomes" id="UP000594262"/>
    </source>
</evidence>
<dbReference type="Pfam" id="PF12767">
    <property type="entry name" value="SAGA-Tad1"/>
    <property type="match status" value="1"/>
</dbReference>
<reference evidence="1" key="1">
    <citation type="submission" date="2021-01" db="UniProtKB">
        <authorList>
            <consortium name="EnsemblMetazoa"/>
        </authorList>
    </citation>
    <scope>IDENTIFICATION</scope>
</reference>
<accession>A0A7M5ULJ4</accession>
<protein>
    <submittedName>
        <fullName evidence="1">Uncharacterized protein</fullName>
    </submittedName>
</protein>
<dbReference type="GO" id="GO:0070461">
    <property type="term" value="C:SAGA-type complex"/>
    <property type="evidence" value="ECO:0007669"/>
    <property type="project" value="InterPro"/>
</dbReference>
<dbReference type="Proteomes" id="UP000594262">
    <property type="component" value="Unplaced"/>
</dbReference>
<sequence length="196" mass="22349">GDEHDVKLCTQNLVLPDVATLYGRLYLGALDAELEQISDESAHLLVSAVETHLKNILTACVSRRKPFKIRSGSHFQHRYGSSHIKTLLLNNSLSKPRDAKQRFQTYEQAEAECYARFAAGEVRNSVLPPISLPDLRDTILEKKDTIPSHTVRAGNMERVLANSWHPDIDETKQNELYILETRKLHEKLKQQRALRV</sequence>
<organism evidence="1 2">
    <name type="scientific">Clytia hemisphaerica</name>
    <dbReference type="NCBI Taxonomy" id="252671"/>
    <lineage>
        <taxon>Eukaryota</taxon>
        <taxon>Metazoa</taxon>
        <taxon>Cnidaria</taxon>
        <taxon>Hydrozoa</taxon>
        <taxon>Hydroidolina</taxon>
        <taxon>Leptothecata</taxon>
        <taxon>Obeliida</taxon>
        <taxon>Clytiidae</taxon>
        <taxon>Clytia</taxon>
    </lineage>
</organism>
<dbReference type="EnsemblMetazoa" id="CLYHEMT001278.1">
    <property type="protein sequence ID" value="CLYHEMP001278.1"/>
    <property type="gene ID" value="CLYHEMG001278"/>
</dbReference>
<dbReference type="AlphaFoldDB" id="A0A7M5ULJ4"/>
<dbReference type="InterPro" id="IPR024738">
    <property type="entry name" value="Hfi1/Tada1"/>
</dbReference>